<evidence type="ECO:0000256" key="2">
    <source>
        <dbReference type="SAM" id="MobiDB-lite"/>
    </source>
</evidence>
<dbReference type="STRING" id="3818.A0A445A3T8"/>
<keyword evidence="1" id="KW-0862">Zinc</keyword>
<keyword evidence="1" id="KW-0863">Zinc-finger</keyword>
<dbReference type="Proteomes" id="UP000289738">
    <property type="component" value="Chromosome B03"/>
</dbReference>
<dbReference type="InterPro" id="IPR004332">
    <property type="entry name" value="Transposase_MuDR"/>
</dbReference>
<dbReference type="PANTHER" id="PTHR31973">
    <property type="entry name" value="POLYPROTEIN, PUTATIVE-RELATED"/>
    <property type="match status" value="1"/>
</dbReference>
<sequence>MEDIANIRVYYNGEIIPNTHEGVSFVCECPFSFAIPYSTSFIELQNGLCVNIQSHISKRVSNILYRNPMQVFGGLIQFQIMSITDDASMQQMFYIYRQIRFHVPVIELYVEFEQQSGMGTVGDEVNVDELGDIDWEEENNDSEEEFEANYEVDDENDDGDLAGNPAVQNEADAIVSQHPFGVPSFMRTLDLEAMHAPEFPEYANTGEGNVAAEDGEFSVGMEFGSRESVISAIKSYTISRGVDYTVYESELQTFYAKCKGYGAGCDWLIRASLIRKKTFWEIRRYNGKHTCTVGTISQDHAKLDSDTIADAIRPLVEADPSIKVKSVIAEVQGRFNYTVTYRKAWLAKQKAVAKVFGDWEVSYQTLPVWLKAMTVKIPRSRVQIKTLLVYRESQEVQGVRVLHRVFWSFYPCIVAFRHCKPLVQVDGTHLYGKYKGALLVAVAQDGNQNIVPIAFAIVEGETADAWEFFLTNLRRYVVTIDGVGIISDRHTSIDAAIARSNGAWSPPKAWHMYCIRYIGSNFLRRFKAPYLHKLVVNTGYSRTEQEYNKNYQRLKERGEAYTQWCDEIGVERWVLAFDGGHRWGHMTTNLVECINFVLKGARNLPVTALVRSTFYRLNELFTQKSTEAHERLRNGFTYSEFATKRVEESFRRLDWQVYVHNVYKMSEICKVYRGEFVPMGDPSTWDRYEGAKVIANWTLRRATKGRPKSTRYLNEMDSRDMRGPRWCTICGREGHSRSRCPQRAGPSSAGGH</sequence>
<evidence type="ECO:0000259" key="3">
    <source>
        <dbReference type="PROSITE" id="PS50158"/>
    </source>
</evidence>
<feature type="region of interest" description="Disordered" evidence="2">
    <location>
        <begin position="733"/>
        <end position="752"/>
    </location>
</feature>
<dbReference type="PANTHER" id="PTHR31973:SF195">
    <property type="entry name" value="MUDR FAMILY TRANSPOSASE"/>
    <property type="match status" value="1"/>
</dbReference>
<feature type="domain" description="CCHC-type" evidence="3">
    <location>
        <begin position="727"/>
        <end position="742"/>
    </location>
</feature>
<dbReference type="InterPro" id="IPR001878">
    <property type="entry name" value="Znf_CCHC"/>
</dbReference>
<keyword evidence="1" id="KW-0479">Metal-binding</keyword>
<dbReference type="AlphaFoldDB" id="A0A445A3T8"/>
<keyword evidence="5" id="KW-1185">Reference proteome</keyword>
<evidence type="ECO:0000313" key="4">
    <source>
        <dbReference type="EMBL" id="RYR21078.1"/>
    </source>
</evidence>
<dbReference type="GO" id="GO:0003676">
    <property type="term" value="F:nucleic acid binding"/>
    <property type="evidence" value="ECO:0007669"/>
    <property type="project" value="InterPro"/>
</dbReference>
<proteinExistence type="predicted"/>
<dbReference type="EMBL" id="SDMP01000013">
    <property type="protein sequence ID" value="RYR21078.1"/>
    <property type="molecule type" value="Genomic_DNA"/>
</dbReference>
<dbReference type="GO" id="GO:0008270">
    <property type="term" value="F:zinc ion binding"/>
    <property type="evidence" value="ECO:0007669"/>
    <property type="project" value="UniProtKB-KW"/>
</dbReference>
<comment type="caution">
    <text evidence="4">The sequence shown here is derived from an EMBL/GenBank/DDBJ whole genome shotgun (WGS) entry which is preliminary data.</text>
</comment>
<name>A0A445A3T8_ARAHY</name>
<dbReference type="Pfam" id="PF10551">
    <property type="entry name" value="MULE"/>
    <property type="match status" value="1"/>
</dbReference>
<organism evidence="4 5">
    <name type="scientific">Arachis hypogaea</name>
    <name type="common">Peanut</name>
    <dbReference type="NCBI Taxonomy" id="3818"/>
    <lineage>
        <taxon>Eukaryota</taxon>
        <taxon>Viridiplantae</taxon>
        <taxon>Streptophyta</taxon>
        <taxon>Embryophyta</taxon>
        <taxon>Tracheophyta</taxon>
        <taxon>Spermatophyta</taxon>
        <taxon>Magnoliopsida</taxon>
        <taxon>eudicotyledons</taxon>
        <taxon>Gunneridae</taxon>
        <taxon>Pentapetalae</taxon>
        <taxon>rosids</taxon>
        <taxon>fabids</taxon>
        <taxon>Fabales</taxon>
        <taxon>Fabaceae</taxon>
        <taxon>Papilionoideae</taxon>
        <taxon>50 kb inversion clade</taxon>
        <taxon>dalbergioids sensu lato</taxon>
        <taxon>Dalbergieae</taxon>
        <taxon>Pterocarpus clade</taxon>
        <taxon>Arachis</taxon>
    </lineage>
</organism>
<dbReference type="Pfam" id="PF03108">
    <property type="entry name" value="DBD_Tnp_Mut"/>
    <property type="match status" value="1"/>
</dbReference>
<gene>
    <name evidence="4" type="ORF">Ahy_B03g066324</name>
</gene>
<protein>
    <recommendedName>
        <fullName evidence="3">CCHC-type domain-containing protein</fullName>
    </recommendedName>
</protein>
<reference evidence="4 5" key="1">
    <citation type="submission" date="2019-01" db="EMBL/GenBank/DDBJ databases">
        <title>Sequencing of cultivated peanut Arachis hypogaea provides insights into genome evolution and oil improvement.</title>
        <authorList>
            <person name="Chen X."/>
        </authorList>
    </citation>
    <scope>NUCLEOTIDE SEQUENCE [LARGE SCALE GENOMIC DNA]</scope>
    <source>
        <strain evidence="5">cv. Fuhuasheng</strain>
        <tissue evidence="4">Leaves</tissue>
    </source>
</reference>
<dbReference type="PROSITE" id="PS50158">
    <property type="entry name" value="ZF_CCHC"/>
    <property type="match status" value="1"/>
</dbReference>
<dbReference type="InterPro" id="IPR018289">
    <property type="entry name" value="MULE_transposase_dom"/>
</dbReference>
<accession>A0A445A3T8</accession>
<evidence type="ECO:0000256" key="1">
    <source>
        <dbReference type="PROSITE-ProRule" id="PRU00047"/>
    </source>
</evidence>
<evidence type="ECO:0000313" key="5">
    <source>
        <dbReference type="Proteomes" id="UP000289738"/>
    </source>
</evidence>